<dbReference type="Gene3D" id="3.30.300.30">
    <property type="match status" value="1"/>
</dbReference>
<dbReference type="PANTHER" id="PTHR44845:SF6">
    <property type="entry name" value="BETA-ALANINE-ACTIVATING ENZYME"/>
    <property type="match status" value="1"/>
</dbReference>
<dbReference type="SUPFAM" id="SSF51735">
    <property type="entry name" value="NAD(P)-binding Rossmann-fold domains"/>
    <property type="match status" value="1"/>
</dbReference>
<dbReference type="GeneID" id="34578379"/>
<keyword evidence="6" id="KW-1185">Reference proteome</keyword>
<keyword evidence="1" id="KW-0596">Phosphopantetheine</keyword>
<dbReference type="SUPFAM" id="SSF56801">
    <property type="entry name" value="Acetyl-CoA synthetase-like"/>
    <property type="match status" value="1"/>
</dbReference>
<dbReference type="PROSITE" id="PS00455">
    <property type="entry name" value="AMP_BINDING"/>
    <property type="match status" value="1"/>
</dbReference>
<dbReference type="STRING" id="1835702.A0A1F5LDZ7"/>
<dbReference type="Proteomes" id="UP000177622">
    <property type="component" value="Unassembled WGS sequence"/>
</dbReference>
<gene>
    <name evidence="5" type="ORF">PENARI_c014G12180</name>
</gene>
<dbReference type="OrthoDB" id="408177at2759"/>
<dbReference type="Gene3D" id="1.10.1200.10">
    <property type="entry name" value="ACP-like"/>
    <property type="match status" value="1"/>
</dbReference>
<dbReference type="InterPro" id="IPR036291">
    <property type="entry name" value="NAD(P)-bd_dom_sf"/>
</dbReference>
<dbReference type="NCBIfam" id="TIGR01746">
    <property type="entry name" value="Thioester-redct"/>
    <property type="match status" value="1"/>
</dbReference>
<dbReference type="Pfam" id="PF00550">
    <property type="entry name" value="PP-binding"/>
    <property type="match status" value="1"/>
</dbReference>
<reference evidence="5 6" key="1">
    <citation type="journal article" date="2016" name="Sci. Rep.">
        <title>Penicillium arizonense, a new, genome sequenced fungal species, reveals a high chemical diversity in secreted metabolites.</title>
        <authorList>
            <person name="Grijseels S."/>
            <person name="Nielsen J.C."/>
            <person name="Randelovic M."/>
            <person name="Nielsen J."/>
            <person name="Nielsen K.F."/>
            <person name="Workman M."/>
            <person name="Frisvad J.C."/>
        </authorList>
    </citation>
    <scope>NUCLEOTIDE SEQUENCE [LARGE SCALE GENOMIC DNA]</scope>
    <source>
        <strain evidence="5 6">CBS 141311</strain>
    </source>
</reference>
<dbReference type="PROSITE" id="PS50075">
    <property type="entry name" value="CARRIER"/>
    <property type="match status" value="1"/>
</dbReference>
<dbReference type="SUPFAM" id="SSF47336">
    <property type="entry name" value="ACP-like"/>
    <property type="match status" value="1"/>
</dbReference>
<dbReference type="InterPro" id="IPR000873">
    <property type="entry name" value="AMP-dep_synth/lig_dom"/>
</dbReference>
<dbReference type="Gene3D" id="2.30.38.10">
    <property type="entry name" value="Luciferase, Domain 3"/>
    <property type="match status" value="1"/>
</dbReference>
<sequence length="1049" mass="115496">MDNTNDTPSFFIEGINIMAAKTLLQALGWPMNDSCIVTLHENMLYHPTFVGRANEAPGSLAVIDGEQRFTYRDLLAKADVLAVDLAKKGLEVEEPVGIVIGTGWQQVIAQVAVLRAGGTCTPIDPSVPDAQLHAMLGDLNMRMVITTKDLSARVSQFGVLLAESVLDPENQIENHDEVLVKSGRPQDHRSHFIHTSGSTGKPKAVQIFSKAVMHLATLSPFDIGPGDNVGELNNPGFDLSLFEIWGTLLSGGTVVHIPNSIIKDSVSFAAMRKDASITAVILPSTLFTAVSTSIPSAFQNLRHVISAGESPNPLAMQKVLGSDGPPENLWNGYGPTETTCLSTLKRVTLQEAQSKTISAGTPLGDTVLYIIDEDRKPISDEEVSGEICIGGPGLSAGYLNRPEETAEKFIELKVAKSADSSQVKVIRVYRTGDIGMWKAKDLHFLGRKDLQVKRQGFRIELEGVERAIAANETVHEAACVHEKSAEGAGSDHLRAFVVPEDGSSVDPQDLIKKMEEIHPYYMVPDEAHVIDEIPLNSRGKVDRAALADEHRKPPPSGSPINENKSPYSMIATILEGILGLDNLGHDDNIVSLGLSSIQVARFLGLIKQQFGKVLTIKDLYTTPRIGSLAEYLSQSEAINYGPSEILQFEEDSHLADDIELVPNWSSEGRVFLTGATGFLGANLLYRWLSMSCMKEIACLARGNKQHSAMERIQNTFKKYDLWNENISQKIEKVIVLDGDMTMEYLGLSQSDYQWLIGWAPAVFHAAAKVNWCDPYSAHFAQNILGTKNVLRVAAEGRRKVFHYISSIDVWAVTGFILGTEVVSEDGPLKTHLASLPFDTGYAQSQWVADEMVQRVRDKGLPVIIYRPGFVVADSKTGAGNPDDFFTRMLVGCIQLGYWPHLPYQNQEYVTVDYVCDSILHIASDNHNMGHVYTLSAPKTELTTNMERLCTLVNQAGFPLKQIPYSEWLERLQAWEGFESSPLLSLMPLLAEPVLRGATRLQTSKHSPVYECVNTLKAIGNRDVISFVQLTPDLIRRIVEFMTRKGFYSL</sequence>
<dbReference type="GO" id="GO:0044550">
    <property type="term" value="P:secondary metabolite biosynthetic process"/>
    <property type="evidence" value="ECO:0007669"/>
    <property type="project" value="UniProtKB-ARBA"/>
</dbReference>
<comment type="similarity">
    <text evidence="3">Belongs to the NRP synthetase family.</text>
</comment>
<dbReference type="InterPro" id="IPR010080">
    <property type="entry name" value="Thioester_reductase-like_dom"/>
</dbReference>
<dbReference type="Pfam" id="PF13193">
    <property type="entry name" value="AMP-binding_C"/>
    <property type="match status" value="1"/>
</dbReference>
<keyword evidence="2" id="KW-0597">Phosphoprotein</keyword>
<dbReference type="InterPro" id="IPR013120">
    <property type="entry name" value="FAR_NAD-bd"/>
</dbReference>
<evidence type="ECO:0000256" key="1">
    <source>
        <dbReference type="ARBA" id="ARBA00022450"/>
    </source>
</evidence>
<protein>
    <recommendedName>
        <fullName evidence="4">Carrier domain-containing protein</fullName>
    </recommendedName>
</protein>
<evidence type="ECO:0000256" key="3">
    <source>
        <dbReference type="ARBA" id="ARBA00029454"/>
    </source>
</evidence>
<evidence type="ECO:0000313" key="6">
    <source>
        <dbReference type="Proteomes" id="UP000177622"/>
    </source>
</evidence>
<dbReference type="InterPro" id="IPR025110">
    <property type="entry name" value="AMP-bd_C"/>
</dbReference>
<feature type="domain" description="Carrier" evidence="4">
    <location>
        <begin position="561"/>
        <end position="636"/>
    </location>
</feature>
<comment type="caution">
    <text evidence="5">The sequence shown here is derived from an EMBL/GenBank/DDBJ whole genome shotgun (WGS) entry which is preliminary data.</text>
</comment>
<organism evidence="5 6">
    <name type="scientific">Penicillium arizonense</name>
    <dbReference type="NCBI Taxonomy" id="1835702"/>
    <lineage>
        <taxon>Eukaryota</taxon>
        <taxon>Fungi</taxon>
        <taxon>Dikarya</taxon>
        <taxon>Ascomycota</taxon>
        <taxon>Pezizomycotina</taxon>
        <taxon>Eurotiomycetes</taxon>
        <taxon>Eurotiomycetidae</taxon>
        <taxon>Eurotiales</taxon>
        <taxon>Aspergillaceae</taxon>
        <taxon>Penicillium</taxon>
    </lineage>
</organism>
<name>A0A1F5LDZ7_PENAI</name>
<dbReference type="InterPro" id="IPR036736">
    <property type="entry name" value="ACP-like_sf"/>
</dbReference>
<accession>A0A1F5LDZ7</accession>
<dbReference type="CDD" id="cd05930">
    <property type="entry name" value="A_NRPS"/>
    <property type="match status" value="1"/>
</dbReference>
<dbReference type="Pfam" id="PF07993">
    <property type="entry name" value="NAD_binding_4"/>
    <property type="match status" value="1"/>
</dbReference>
<evidence type="ECO:0000313" key="5">
    <source>
        <dbReference type="EMBL" id="OGE51161.1"/>
    </source>
</evidence>
<dbReference type="InterPro" id="IPR009081">
    <property type="entry name" value="PP-bd_ACP"/>
</dbReference>
<evidence type="ECO:0000259" key="4">
    <source>
        <dbReference type="PROSITE" id="PS50075"/>
    </source>
</evidence>
<dbReference type="InterPro" id="IPR045851">
    <property type="entry name" value="AMP-bd_C_sf"/>
</dbReference>
<dbReference type="Pfam" id="PF00501">
    <property type="entry name" value="AMP-binding"/>
    <property type="match status" value="1"/>
</dbReference>
<dbReference type="RefSeq" id="XP_022486606.1">
    <property type="nucleotide sequence ID" value="XM_022633645.1"/>
</dbReference>
<dbReference type="EMBL" id="LXJU01000014">
    <property type="protein sequence ID" value="OGE51161.1"/>
    <property type="molecule type" value="Genomic_DNA"/>
</dbReference>
<dbReference type="InterPro" id="IPR020845">
    <property type="entry name" value="AMP-binding_CS"/>
</dbReference>
<proteinExistence type="inferred from homology"/>
<dbReference type="CDD" id="cd05235">
    <property type="entry name" value="SDR_e1"/>
    <property type="match status" value="1"/>
</dbReference>
<dbReference type="Gene3D" id="3.40.50.720">
    <property type="entry name" value="NAD(P)-binding Rossmann-like Domain"/>
    <property type="match status" value="1"/>
</dbReference>
<dbReference type="Gene3D" id="3.40.50.980">
    <property type="match status" value="2"/>
</dbReference>
<dbReference type="AlphaFoldDB" id="A0A1F5LDZ7"/>
<evidence type="ECO:0000256" key="2">
    <source>
        <dbReference type="ARBA" id="ARBA00022553"/>
    </source>
</evidence>
<dbReference type="PANTHER" id="PTHR44845">
    <property type="entry name" value="CARRIER DOMAIN-CONTAINING PROTEIN"/>
    <property type="match status" value="1"/>
</dbReference>